<sequence length="35" mass="4109">MAAHTKKAFEIFVSKIPWTLASSKFFYTLLRALYQ</sequence>
<name>A0A0E9PTQ1_ANGAN</name>
<reference evidence="1" key="1">
    <citation type="submission" date="2014-11" db="EMBL/GenBank/DDBJ databases">
        <authorList>
            <person name="Amaro Gonzalez C."/>
        </authorList>
    </citation>
    <scope>NUCLEOTIDE SEQUENCE</scope>
</reference>
<accession>A0A0E9PTQ1</accession>
<proteinExistence type="predicted"/>
<protein>
    <submittedName>
        <fullName evidence="1">Uncharacterized protein</fullName>
    </submittedName>
</protein>
<dbReference type="EMBL" id="GBXM01100910">
    <property type="protein sequence ID" value="JAH07667.1"/>
    <property type="molecule type" value="Transcribed_RNA"/>
</dbReference>
<evidence type="ECO:0000313" key="1">
    <source>
        <dbReference type="EMBL" id="JAH07667.1"/>
    </source>
</evidence>
<organism evidence="1">
    <name type="scientific">Anguilla anguilla</name>
    <name type="common">European freshwater eel</name>
    <name type="synonym">Muraena anguilla</name>
    <dbReference type="NCBI Taxonomy" id="7936"/>
    <lineage>
        <taxon>Eukaryota</taxon>
        <taxon>Metazoa</taxon>
        <taxon>Chordata</taxon>
        <taxon>Craniata</taxon>
        <taxon>Vertebrata</taxon>
        <taxon>Euteleostomi</taxon>
        <taxon>Actinopterygii</taxon>
        <taxon>Neopterygii</taxon>
        <taxon>Teleostei</taxon>
        <taxon>Anguilliformes</taxon>
        <taxon>Anguillidae</taxon>
        <taxon>Anguilla</taxon>
    </lineage>
</organism>
<dbReference type="AlphaFoldDB" id="A0A0E9PTQ1"/>
<reference evidence="1" key="2">
    <citation type="journal article" date="2015" name="Fish Shellfish Immunol.">
        <title>Early steps in the European eel (Anguilla anguilla)-Vibrio vulnificus interaction in the gills: Role of the RtxA13 toxin.</title>
        <authorList>
            <person name="Callol A."/>
            <person name="Pajuelo D."/>
            <person name="Ebbesson L."/>
            <person name="Teles M."/>
            <person name="MacKenzie S."/>
            <person name="Amaro C."/>
        </authorList>
    </citation>
    <scope>NUCLEOTIDE SEQUENCE</scope>
</reference>